<protein>
    <submittedName>
        <fullName evidence="2">Flp pilus assembly protein TadB</fullName>
    </submittedName>
</protein>
<keyword evidence="1" id="KW-0472">Membrane</keyword>
<accession>A0A7W7PQD0</accession>
<proteinExistence type="predicted"/>
<keyword evidence="1" id="KW-0812">Transmembrane</keyword>
<gene>
    <name evidence="2" type="ORF">FHS37_003481</name>
</gene>
<feature type="transmembrane region" description="Helical" evidence="1">
    <location>
        <begin position="20"/>
        <end position="39"/>
    </location>
</feature>
<feature type="transmembrane region" description="Helical" evidence="1">
    <location>
        <begin position="150"/>
        <end position="168"/>
    </location>
</feature>
<dbReference type="EMBL" id="JACHJI010000005">
    <property type="protein sequence ID" value="MBB4899421.1"/>
    <property type="molecule type" value="Genomic_DNA"/>
</dbReference>
<reference evidence="2 3" key="1">
    <citation type="submission" date="2020-08" db="EMBL/GenBank/DDBJ databases">
        <title>Genomic Encyclopedia of Type Strains, Phase III (KMG-III): the genomes of soil and plant-associated and newly described type strains.</title>
        <authorList>
            <person name="Whitman W."/>
        </authorList>
    </citation>
    <scope>NUCLEOTIDE SEQUENCE [LARGE SCALE GENOMIC DNA]</scope>
    <source>
        <strain evidence="2 3">CECT 3273</strain>
    </source>
</reference>
<dbReference type="AlphaFoldDB" id="A0A7W7PQD0"/>
<feature type="transmembrane region" description="Helical" evidence="1">
    <location>
        <begin position="125"/>
        <end position="144"/>
    </location>
</feature>
<sequence length="194" mass="21039">MSGSAGEARVGAGRTSTVGILLAVLLAAALAGFLLGAVVGEDEVDVPQGLLFAAVSLLLGLGATAGAWWWIRRRAAQFGLSASRYLRVGRRVQRGELPEDSAEFPAAIDIVARQRRTLDTQQRRWVRWVTGAAALLWLVSAVIQILAARYGYACFQLLVACGFLVNPLTARRQRRRLDAVEQALHDHRTPRGTP</sequence>
<evidence type="ECO:0000313" key="2">
    <source>
        <dbReference type="EMBL" id="MBB4899421.1"/>
    </source>
</evidence>
<comment type="caution">
    <text evidence="2">The sequence shown here is derived from an EMBL/GenBank/DDBJ whole genome shotgun (WGS) entry which is preliminary data.</text>
</comment>
<feature type="transmembrane region" description="Helical" evidence="1">
    <location>
        <begin position="51"/>
        <end position="71"/>
    </location>
</feature>
<dbReference type="Proteomes" id="UP000579523">
    <property type="component" value="Unassembled WGS sequence"/>
</dbReference>
<name>A0A7W7PQD0_9ACTN</name>
<keyword evidence="1" id="KW-1133">Transmembrane helix</keyword>
<evidence type="ECO:0000313" key="3">
    <source>
        <dbReference type="Proteomes" id="UP000579523"/>
    </source>
</evidence>
<keyword evidence="3" id="KW-1185">Reference proteome</keyword>
<organism evidence="2 3">
    <name type="scientific">Streptomyces griseomycini</name>
    <dbReference type="NCBI Taxonomy" id="66895"/>
    <lineage>
        <taxon>Bacteria</taxon>
        <taxon>Bacillati</taxon>
        <taxon>Actinomycetota</taxon>
        <taxon>Actinomycetes</taxon>
        <taxon>Kitasatosporales</taxon>
        <taxon>Streptomycetaceae</taxon>
        <taxon>Streptomyces</taxon>
    </lineage>
</organism>
<evidence type="ECO:0000256" key="1">
    <source>
        <dbReference type="SAM" id="Phobius"/>
    </source>
</evidence>
<dbReference type="RefSeq" id="WP_184822008.1">
    <property type="nucleotide sequence ID" value="NZ_BMTK01000014.1"/>
</dbReference>